<dbReference type="EMBL" id="BOMV01000007">
    <property type="protein sequence ID" value="GIE93737.1"/>
    <property type="molecule type" value="Genomic_DNA"/>
</dbReference>
<keyword evidence="9" id="KW-0648">Protein biosynthesis</keyword>
<dbReference type="GO" id="GO:0005737">
    <property type="term" value="C:cytoplasm"/>
    <property type="evidence" value="ECO:0007669"/>
    <property type="project" value="UniProtKB-UniRule"/>
</dbReference>
<evidence type="ECO:0000256" key="1">
    <source>
        <dbReference type="ARBA" id="ARBA00008226"/>
    </source>
</evidence>
<evidence type="ECO:0000256" key="9">
    <source>
        <dbReference type="ARBA" id="ARBA00022917"/>
    </source>
</evidence>
<dbReference type="InterPro" id="IPR002314">
    <property type="entry name" value="aa-tRNA-synt_IIb"/>
</dbReference>
<proteinExistence type="inferred from homology"/>
<feature type="domain" description="Aminoacyl-transfer RNA synthetases class-II family profile" evidence="13">
    <location>
        <begin position="30"/>
        <end position="297"/>
    </location>
</feature>
<dbReference type="Pfam" id="PF00587">
    <property type="entry name" value="tRNA-synt_2b"/>
    <property type="match status" value="1"/>
</dbReference>
<evidence type="ECO:0000313" key="14">
    <source>
        <dbReference type="EMBL" id="GIE93737.1"/>
    </source>
</evidence>
<keyword evidence="6" id="KW-0547">Nucleotide-binding</keyword>
<keyword evidence="3" id="KW-0963">Cytoplasm</keyword>
<evidence type="ECO:0000256" key="10">
    <source>
        <dbReference type="ARBA" id="ARBA00023146"/>
    </source>
</evidence>
<evidence type="ECO:0000259" key="13">
    <source>
        <dbReference type="PROSITE" id="PS50862"/>
    </source>
</evidence>
<evidence type="ECO:0000256" key="8">
    <source>
        <dbReference type="ARBA" id="ARBA00022840"/>
    </source>
</evidence>
<reference evidence="14" key="1">
    <citation type="submission" date="2021-01" db="EMBL/GenBank/DDBJ databases">
        <title>Whole genome shotgun sequence of Actinoplanes rishiriensis NBRC 108556.</title>
        <authorList>
            <person name="Komaki H."/>
            <person name="Tamura T."/>
        </authorList>
    </citation>
    <scope>NUCLEOTIDE SEQUENCE</scope>
    <source>
        <strain evidence="14">NBRC 108556</strain>
    </source>
</reference>
<dbReference type="PROSITE" id="PS50862">
    <property type="entry name" value="AA_TRNA_LIGASE_II"/>
    <property type="match status" value="1"/>
</dbReference>
<protein>
    <recommendedName>
        <fullName evidence="2 12">Threonine--tRNA ligase</fullName>
        <ecNumber evidence="2 12">6.1.1.3</ecNumber>
    </recommendedName>
</protein>
<dbReference type="FunFam" id="3.30.930.10:FF:000002">
    <property type="entry name" value="Threonine--tRNA ligase"/>
    <property type="match status" value="1"/>
</dbReference>
<evidence type="ECO:0000313" key="15">
    <source>
        <dbReference type="Proteomes" id="UP000636960"/>
    </source>
</evidence>
<dbReference type="InterPro" id="IPR045864">
    <property type="entry name" value="aa-tRNA-synth_II/BPL/LPL"/>
</dbReference>
<keyword evidence="8" id="KW-0067">ATP-binding</keyword>
<dbReference type="InterPro" id="IPR036621">
    <property type="entry name" value="Anticodon-bd_dom_sf"/>
</dbReference>
<evidence type="ECO:0000256" key="4">
    <source>
        <dbReference type="ARBA" id="ARBA00022598"/>
    </source>
</evidence>
<dbReference type="PANTHER" id="PTHR11451:SF56">
    <property type="entry name" value="THREONINE--TRNA LIGASE 1"/>
    <property type="match status" value="1"/>
</dbReference>
<evidence type="ECO:0000256" key="3">
    <source>
        <dbReference type="ARBA" id="ARBA00022490"/>
    </source>
</evidence>
<dbReference type="GO" id="GO:0046872">
    <property type="term" value="F:metal ion binding"/>
    <property type="evidence" value="ECO:0007669"/>
    <property type="project" value="UniProtKB-KW"/>
</dbReference>
<dbReference type="InterPro" id="IPR004154">
    <property type="entry name" value="Anticodon-bd"/>
</dbReference>
<comment type="catalytic activity">
    <reaction evidence="11">
        <text>tRNA(Thr) + L-threonine + ATP = L-threonyl-tRNA(Thr) + AMP + diphosphate + H(+)</text>
        <dbReference type="Rhea" id="RHEA:24624"/>
        <dbReference type="Rhea" id="RHEA-COMP:9670"/>
        <dbReference type="Rhea" id="RHEA-COMP:9704"/>
        <dbReference type="ChEBI" id="CHEBI:15378"/>
        <dbReference type="ChEBI" id="CHEBI:30616"/>
        <dbReference type="ChEBI" id="CHEBI:33019"/>
        <dbReference type="ChEBI" id="CHEBI:57926"/>
        <dbReference type="ChEBI" id="CHEBI:78442"/>
        <dbReference type="ChEBI" id="CHEBI:78534"/>
        <dbReference type="ChEBI" id="CHEBI:456215"/>
        <dbReference type="EC" id="6.1.1.3"/>
    </reaction>
</comment>
<keyword evidence="4 14" id="KW-0436">Ligase</keyword>
<evidence type="ECO:0000256" key="5">
    <source>
        <dbReference type="ARBA" id="ARBA00022723"/>
    </source>
</evidence>
<dbReference type="Pfam" id="PF03129">
    <property type="entry name" value="HGTP_anticodon"/>
    <property type="match status" value="1"/>
</dbReference>
<evidence type="ECO:0000256" key="7">
    <source>
        <dbReference type="ARBA" id="ARBA00022833"/>
    </source>
</evidence>
<evidence type="ECO:0000256" key="11">
    <source>
        <dbReference type="ARBA" id="ARBA00049515"/>
    </source>
</evidence>
<keyword evidence="10" id="KW-0030">Aminoacyl-tRNA synthetase</keyword>
<gene>
    <name evidence="14" type="ORF">Ari01nite_12020</name>
</gene>
<dbReference type="NCBIfam" id="TIGR00418">
    <property type="entry name" value="thrS"/>
    <property type="match status" value="1"/>
</dbReference>
<keyword evidence="15" id="KW-1185">Reference proteome</keyword>
<dbReference type="SUPFAM" id="SSF52954">
    <property type="entry name" value="Class II aaRS ABD-related"/>
    <property type="match status" value="1"/>
</dbReference>
<dbReference type="PANTHER" id="PTHR11451">
    <property type="entry name" value="THREONINE-TRNA LIGASE"/>
    <property type="match status" value="1"/>
</dbReference>
<dbReference type="RefSeq" id="WP_203780034.1">
    <property type="nucleotide sequence ID" value="NZ_BOMV01000007.1"/>
</dbReference>
<accession>A0A919JUN5</accession>
<comment type="caution">
    <text evidence="14">The sequence shown here is derived from an EMBL/GenBank/DDBJ whole genome shotgun (WGS) entry which is preliminary data.</text>
</comment>
<dbReference type="AlphaFoldDB" id="A0A919JUN5"/>
<evidence type="ECO:0000256" key="12">
    <source>
        <dbReference type="NCBIfam" id="TIGR00418"/>
    </source>
</evidence>
<dbReference type="GO" id="GO:0006435">
    <property type="term" value="P:threonyl-tRNA aminoacylation"/>
    <property type="evidence" value="ECO:0007669"/>
    <property type="project" value="UniProtKB-UniRule"/>
</dbReference>
<name>A0A919JUN5_9ACTN</name>
<comment type="similarity">
    <text evidence="1">Belongs to the class-II aminoacyl-tRNA synthetase family.</text>
</comment>
<evidence type="ECO:0000256" key="6">
    <source>
        <dbReference type="ARBA" id="ARBA00022741"/>
    </source>
</evidence>
<evidence type="ECO:0000256" key="2">
    <source>
        <dbReference type="ARBA" id="ARBA00013163"/>
    </source>
</evidence>
<sequence>MHIDHRKLGRELDLFDSDPLIGAGLPFWLPAGAAARHEVESYLYELERRHGYRHVYSPALGKRQMYEISGHWQNFADDMFPPMRLGGDELVLRPSLCPHHALLVKSRQRSYRELPLRIAELGPMYRAERSGVLGGLARVRSIQLNDAHIFCALDQVGDEVAAVLRLMDEAHAALGLSPTAFRLSLRGEGGKYGGGDAMWERAEALLRAALAGIPFEEVRGEAAFYGPKIDVQIVDPAGREWSLATIQVDFLMPERFGLEYSAADGGRHRPVMVHRSLAGSMERLFGHLIEVHGGAFPVWYAPVQLDVLPIGADQSAAASAFAAEAIRAGLRAEVHHDGSIGARIRAAAERKVPYVAVLGAREVADGSVALRLRDGRQLPPRPAAEAIALVASVASPFQPPRRHP</sequence>
<keyword evidence="7" id="KW-0862">Zinc</keyword>
<dbReference type="CDD" id="cd00771">
    <property type="entry name" value="ThrRS_core"/>
    <property type="match status" value="1"/>
</dbReference>
<dbReference type="GO" id="GO:0005524">
    <property type="term" value="F:ATP binding"/>
    <property type="evidence" value="ECO:0007669"/>
    <property type="project" value="UniProtKB-KW"/>
</dbReference>
<dbReference type="GO" id="GO:0004829">
    <property type="term" value="F:threonine-tRNA ligase activity"/>
    <property type="evidence" value="ECO:0007669"/>
    <property type="project" value="UniProtKB-UniRule"/>
</dbReference>
<organism evidence="14 15">
    <name type="scientific">Paractinoplanes rishiriensis</name>
    <dbReference type="NCBI Taxonomy" id="1050105"/>
    <lineage>
        <taxon>Bacteria</taxon>
        <taxon>Bacillati</taxon>
        <taxon>Actinomycetota</taxon>
        <taxon>Actinomycetes</taxon>
        <taxon>Micromonosporales</taxon>
        <taxon>Micromonosporaceae</taxon>
        <taxon>Paractinoplanes</taxon>
    </lineage>
</organism>
<dbReference type="InterPro" id="IPR033728">
    <property type="entry name" value="ThrRS_core"/>
</dbReference>
<dbReference type="Proteomes" id="UP000636960">
    <property type="component" value="Unassembled WGS sequence"/>
</dbReference>
<dbReference type="Gene3D" id="3.30.930.10">
    <property type="entry name" value="Bira Bifunctional Protein, Domain 2"/>
    <property type="match status" value="1"/>
</dbReference>
<dbReference type="EC" id="6.1.1.3" evidence="2 12"/>
<dbReference type="InterPro" id="IPR002320">
    <property type="entry name" value="Thr-tRNA-ligase_IIa"/>
</dbReference>
<keyword evidence="5" id="KW-0479">Metal-binding</keyword>
<dbReference type="SUPFAM" id="SSF55681">
    <property type="entry name" value="Class II aaRS and biotin synthetases"/>
    <property type="match status" value="1"/>
</dbReference>
<dbReference type="InterPro" id="IPR006195">
    <property type="entry name" value="aa-tRNA-synth_II"/>
</dbReference>
<dbReference type="PRINTS" id="PR01047">
    <property type="entry name" value="TRNASYNTHTHR"/>
</dbReference>
<dbReference type="Gene3D" id="3.40.50.800">
    <property type="entry name" value="Anticodon-binding domain"/>
    <property type="match status" value="1"/>
</dbReference>